<proteinExistence type="predicted"/>
<evidence type="ECO:0000313" key="3">
    <source>
        <dbReference type="Proteomes" id="UP000061489"/>
    </source>
</evidence>
<dbReference type="Pfam" id="PF07589">
    <property type="entry name" value="PEP-CTERM"/>
    <property type="match status" value="1"/>
</dbReference>
<sequence length="205" mass="21682">MPLKPEEKIMKIYQALIYASLIATFSVHTNATTITFGPGSYGTPVGATNEGIYTYDTFSGALFRDSQGNGDSFNMEGLAGTGGVLSLARNDVLNGLFTFDGADVAWQFNISDSVIFEGFLSGVSQGIDSFLTSADSAYTSYLSNNLSGVFIDTLFVTLNAPTTSQASVVDNIVLTEVASVPEPSTIALFGLGLLGFGLARRKKHN</sequence>
<gene>
    <name evidence="2" type="ORF">AU14_15455</name>
</gene>
<evidence type="ECO:0000259" key="1">
    <source>
        <dbReference type="Pfam" id="PF07589"/>
    </source>
</evidence>
<dbReference type="NCBIfam" id="TIGR02595">
    <property type="entry name" value="PEP_CTERM"/>
    <property type="match status" value="1"/>
</dbReference>
<dbReference type="AlphaFoldDB" id="W5YLW0"/>
<dbReference type="Proteomes" id="UP000061489">
    <property type="component" value="Chromosome"/>
</dbReference>
<organism evidence="2 3">
    <name type="scientific">Marinobacter similis</name>
    <dbReference type="NCBI Taxonomy" id="1420916"/>
    <lineage>
        <taxon>Bacteria</taxon>
        <taxon>Pseudomonadati</taxon>
        <taxon>Pseudomonadota</taxon>
        <taxon>Gammaproteobacteria</taxon>
        <taxon>Pseudomonadales</taxon>
        <taxon>Marinobacteraceae</taxon>
        <taxon>Marinobacter</taxon>
    </lineage>
</organism>
<reference evidence="2 3" key="1">
    <citation type="journal article" date="2014" name="Genome Announc.">
        <title>Draft Genome Sequences of Marinobacter similis A3d10T and Marinobacter salarius R9SW1T.</title>
        <authorList>
            <person name="Ivanova E.P."/>
            <person name="Ng H.J."/>
            <person name="Webb H.K."/>
            <person name="Feng G."/>
            <person name="Oshima K."/>
            <person name="Hattori M."/>
            <person name="Ohkuma M."/>
            <person name="Sergeev A.F."/>
            <person name="Mikhailov V.V."/>
            <person name="Crawford R.J."/>
            <person name="Sawabe T."/>
        </authorList>
    </citation>
    <scope>NUCLEOTIDE SEQUENCE [LARGE SCALE GENOMIC DNA]</scope>
    <source>
        <strain evidence="2 3">A3d10</strain>
    </source>
</reference>
<feature type="domain" description="Ice-binding protein C-terminal" evidence="1">
    <location>
        <begin position="179"/>
        <end position="201"/>
    </location>
</feature>
<dbReference type="KEGG" id="msx:AU14_15455"/>
<dbReference type="EMBL" id="CP007151">
    <property type="protein sequence ID" value="AHI30207.1"/>
    <property type="molecule type" value="Genomic_DNA"/>
</dbReference>
<accession>W5YLW0</accession>
<protein>
    <recommendedName>
        <fullName evidence="1">Ice-binding protein C-terminal domain-containing protein</fullName>
    </recommendedName>
</protein>
<evidence type="ECO:0000313" key="2">
    <source>
        <dbReference type="EMBL" id="AHI30207.1"/>
    </source>
</evidence>
<dbReference type="HOGENOM" id="CLU_1336179_0_0_6"/>
<dbReference type="InterPro" id="IPR013424">
    <property type="entry name" value="Ice-binding_C"/>
</dbReference>
<name>W5YLW0_9GAMM</name>
<keyword evidence="3" id="KW-1185">Reference proteome</keyword>